<dbReference type="EMBL" id="DTAK01000008">
    <property type="protein sequence ID" value="HGU58839.1"/>
    <property type="molecule type" value="Genomic_DNA"/>
</dbReference>
<gene>
    <name evidence="7" type="ORF">ENL48_01700</name>
    <name evidence="6" type="ORF">ENT89_01250</name>
    <name evidence="5" type="ORF">ENX77_02770</name>
</gene>
<organism evidence="5">
    <name type="scientific">Geoglobus ahangari</name>
    <dbReference type="NCBI Taxonomy" id="113653"/>
    <lineage>
        <taxon>Archaea</taxon>
        <taxon>Methanobacteriati</taxon>
        <taxon>Methanobacteriota</taxon>
        <taxon>Archaeoglobi</taxon>
        <taxon>Archaeoglobales</taxon>
        <taxon>Archaeoglobaceae</taxon>
        <taxon>Geoglobus</taxon>
    </lineage>
</organism>
<dbReference type="Gene3D" id="3.10.580.10">
    <property type="entry name" value="CBS-domain"/>
    <property type="match status" value="1"/>
</dbReference>
<feature type="domain" description="CBS" evidence="4">
    <location>
        <begin position="69"/>
        <end position="125"/>
    </location>
</feature>
<evidence type="ECO:0000256" key="1">
    <source>
        <dbReference type="ARBA" id="ARBA00023122"/>
    </source>
</evidence>
<dbReference type="Gene3D" id="1.10.260.40">
    <property type="entry name" value="lambda repressor-like DNA-binding domains"/>
    <property type="match status" value="1"/>
</dbReference>
<dbReference type="PROSITE" id="PS50943">
    <property type="entry name" value="HTH_CROC1"/>
    <property type="match status" value="1"/>
</dbReference>
<dbReference type="PANTHER" id="PTHR43080:SF4">
    <property type="entry name" value="CRO-LIKE PROTEIN"/>
    <property type="match status" value="1"/>
</dbReference>
<evidence type="ECO:0000313" key="6">
    <source>
        <dbReference type="EMBL" id="HGU58839.1"/>
    </source>
</evidence>
<accession>A0A7C3YF70</accession>
<dbReference type="PIRSF" id="PIRSF037253">
    <property type="entry name" value="HTH_CBS_prd"/>
    <property type="match status" value="1"/>
</dbReference>
<dbReference type="SMART" id="SM00530">
    <property type="entry name" value="HTH_XRE"/>
    <property type="match status" value="1"/>
</dbReference>
<comment type="caution">
    <text evidence="5">The sequence shown here is derived from an EMBL/GenBank/DDBJ whole genome shotgun (WGS) entry which is preliminary data.</text>
</comment>
<evidence type="ECO:0000256" key="2">
    <source>
        <dbReference type="PROSITE-ProRule" id="PRU00703"/>
    </source>
</evidence>
<dbReference type="CDD" id="cd00093">
    <property type="entry name" value="HTH_XRE"/>
    <property type="match status" value="1"/>
</dbReference>
<dbReference type="SMART" id="SM00116">
    <property type="entry name" value="CBS"/>
    <property type="match status" value="2"/>
</dbReference>
<dbReference type="AlphaFoldDB" id="A0A7C3YF70"/>
<dbReference type="InterPro" id="IPR010982">
    <property type="entry name" value="Lambda_DNA-bd_dom_sf"/>
</dbReference>
<dbReference type="SUPFAM" id="SSF47413">
    <property type="entry name" value="lambda repressor-like DNA-binding domains"/>
    <property type="match status" value="1"/>
</dbReference>
<dbReference type="InterPro" id="IPR046342">
    <property type="entry name" value="CBS_dom_sf"/>
</dbReference>
<evidence type="ECO:0000259" key="3">
    <source>
        <dbReference type="PROSITE" id="PS50943"/>
    </source>
</evidence>
<dbReference type="GO" id="GO:0003677">
    <property type="term" value="F:DNA binding"/>
    <property type="evidence" value="ECO:0007669"/>
    <property type="project" value="InterPro"/>
</dbReference>
<feature type="domain" description="HTH cro/C1-type" evidence="3">
    <location>
        <begin position="8"/>
        <end position="61"/>
    </location>
</feature>
<dbReference type="InterPro" id="IPR051257">
    <property type="entry name" value="Diverse_CBS-Domain"/>
</dbReference>
<proteinExistence type="predicted"/>
<dbReference type="InterPro" id="IPR001387">
    <property type="entry name" value="Cro/C1-type_HTH"/>
</dbReference>
<dbReference type="EMBL" id="DTPI01000020">
    <property type="protein sequence ID" value="HGE66040.1"/>
    <property type="molecule type" value="Genomic_DNA"/>
</dbReference>
<dbReference type="SUPFAM" id="SSF54631">
    <property type="entry name" value="CBS-domain pair"/>
    <property type="match status" value="1"/>
</dbReference>
<dbReference type="Pfam" id="PF00571">
    <property type="entry name" value="CBS"/>
    <property type="match status" value="2"/>
</dbReference>
<dbReference type="PROSITE" id="PS51371">
    <property type="entry name" value="CBS"/>
    <property type="match status" value="1"/>
</dbReference>
<dbReference type="InterPro" id="IPR000644">
    <property type="entry name" value="CBS_dom"/>
</dbReference>
<reference evidence="5" key="1">
    <citation type="journal article" date="2020" name="mSystems">
        <title>Genome- and Community-Level Interaction Insights into Carbon Utilization and Element Cycling Functions of Hydrothermarchaeota in Hydrothermal Sediment.</title>
        <authorList>
            <person name="Zhou Z."/>
            <person name="Liu Y."/>
            <person name="Xu W."/>
            <person name="Pan J."/>
            <person name="Luo Z.H."/>
            <person name="Li M."/>
        </authorList>
    </citation>
    <scope>NUCLEOTIDE SEQUENCE [LARGE SCALE GENOMIC DNA]</scope>
    <source>
        <strain evidence="7">SpSt-10</strain>
        <strain evidence="6">SpSt-62</strain>
        <strain evidence="5">SpSt-97</strain>
    </source>
</reference>
<keyword evidence="1 2" id="KW-0129">CBS domain</keyword>
<name>A0A7C3YF70_9EURY</name>
<dbReference type="PANTHER" id="PTHR43080">
    <property type="entry name" value="CBS DOMAIN-CONTAINING PROTEIN CBSX3, MITOCHONDRIAL"/>
    <property type="match status" value="1"/>
</dbReference>
<evidence type="ECO:0000259" key="4">
    <source>
        <dbReference type="PROSITE" id="PS51371"/>
    </source>
</evidence>
<dbReference type="Pfam" id="PF01381">
    <property type="entry name" value="HTH_3"/>
    <property type="match status" value="1"/>
</dbReference>
<dbReference type="InterPro" id="IPR017158">
    <property type="entry name" value="Tscrpt-reg_CBS-contain_prd"/>
</dbReference>
<protein>
    <submittedName>
        <fullName evidence="5">CBS domain-containing protein</fullName>
    </submittedName>
</protein>
<dbReference type="EMBL" id="DRUC01000030">
    <property type="protein sequence ID" value="HHF47941.1"/>
    <property type="molecule type" value="Genomic_DNA"/>
</dbReference>
<evidence type="ECO:0000313" key="5">
    <source>
        <dbReference type="EMBL" id="HGE66040.1"/>
    </source>
</evidence>
<evidence type="ECO:0000313" key="7">
    <source>
        <dbReference type="EMBL" id="HHF47941.1"/>
    </source>
</evidence>
<sequence>MFFEIEEIRRRRKRLGITQKKLAELVGVSQPLIARIESGDVDPKFSLVKKIFEVLGRLEGMGVTAERIMNTPVVYVDPDANLLEAIDIMREKGFSQLPVIKGNRNVGCITESSILRVILSKGVEAARKMKVKDAMNGPLPEVHPNETLENISKMLLNSPALLVVDNSSIVGIITKHDVMKTLEEKDESEA</sequence>